<gene>
    <name evidence="15" type="ORF">AK830_g3008</name>
</gene>
<feature type="compositionally biased region" description="Low complexity" evidence="14">
    <location>
        <begin position="512"/>
        <end position="522"/>
    </location>
</feature>
<dbReference type="CDD" id="cd02537">
    <property type="entry name" value="GT8_Glycogenin"/>
    <property type="match status" value="1"/>
</dbReference>
<evidence type="ECO:0000256" key="10">
    <source>
        <dbReference type="ARBA" id="ARBA00038934"/>
    </source>
</evidence>
<comment type="catalytic activity">
    <reaction evidence="11">
        <text>[1,4-alpha-D-glucosyl](n)-L-tyrosyl-[glycogenin] + UDP-alpha-D-glucose = [1,4-alpha-D-glucosyl](n+1)-L-tyrosyl-[glycogenin] + UDP + H(+)</text>
        <dbReference type="Rhea" id="RHEA:56560"/>
        <dbReference type="Rhea" id="RHEA-COMP:14606"/>
        <dbReference type="Rhea" id="RHEA-COMP:14607"/>
        <dbReference type="ChEBI" id="CHEBI:15378"/>
        <dbReference type="ChEBI" id="CHEBI:58223"/>
        <dbReference type="ChEBI" id="CHEBI:58885"/>
        <dbReference type="ChEBI" id="CHEBI:140574"/>
        <dbReference type="EC" id="2.4.1.186"/>
    </reaction>
</comment>
<comment type="cofactor">
    <cofactor evidence="1">
        <name>Mn(2+)</name>
        <dbReference type="ChEBI" id="CHEBI:29035"/>
    </cofactor>
</comment>
<dbReference type="GO" id="GO:0005978">
    <property type="term" value="P:glycogen biosynthetic process"/>
    <property type="evidence" value="ECO:0007669"/>
    <property type="project" value="UniProtKB-KW"/>
</dbReference>
<feature type="region of interest" description="Disordered" evidence="14">
    <location>
        <begin position="777"/>
        <end position="833"/>
    </location>
</feature>
<feature type="compositionally biased region" description="Basic and acidic residues" evidence="14">
    <location>
        <begin position="318"/>
        <end position="327"/>
    </location>
</feature>
<comment type="catalytic activity">
    <reaction evidence="12">
        <text>L-tyrosyl-[glycogenin] + UDP-alpha-D-glucose = alpha-D-glucosyl-L-tyrosyl-[glycogenin] + UDP + H(+)</text>
        <dbReference type="Rhea" id="RHEA:23360"/>
        <dbReference type="Rhea" id="RHEA-COMP:14604"/>
        <dbReference type="Rhea" id="RHEA-COMP:14605"/>
        <dbReference type="ChEBI" id="CHEBI:15378"/>
        <dbReference type="ChEBI" id="CHEBI:46858"/>
        <dbReference type="ChEBI" id="CHEBI:58223"/>
        <dbReference type="ChEBI" id="CHEBI:58885"/>
        <dbReference type="ChEBI" id="CHEBI:140573"/>
        <dbReference type="EC" id="2.4.1.186"/>
    </reaction>
</comment>
<evidence type="ECO:0000256" key="4">
    <source>
        <dbReference type="ARBA" id="ARBA00022679"/>
    </source>
</evidence>
<feature type="compositionally biased region" description="Basic and acidic residues" evidence="14">
    <location>
        <begin position="335"/>
        <end position="355"/>
    </location>
</feature>
<comment type="similarity">
    <text evidence="9">Belongs to the glycosyltransferase 8 family. Glycogenin subfamily.</text>
</comment>
<keyword evidence="16" id="KW-1185">Reference proteome</keyword>
<evidence type="ECO:0000256" key="1">
    <source>
        <dbReference type="ARBA" id="ARBA00001936"/>
    </source>
</evidence>
<evidence type="ECO:0000256" key="13">
    <source>
        <dbReference type="ARBA" id="ARBA00057883"/>
    </source>
</evidence>
<dbReference type="AlphaFoldDB" id="A0A0P7BIU8"/>
<dbReference type="OrthoDB" id="2014201at2759"/>
<evidence type="ECO:0000313" key="15">
    <source>
        <dbReference type="EMBL" id="KPM43546.1"/>
    </source>
</evidence>
<evidence type="ECO:0000256" key="12">
    <source>
        <dbReference type="ARBA" id="ARBA00052293"/>
    </source>
</evidence>
<keyword evidence="8" id="KW-0464">Manganese</keyword>
<sequence length="833" mass="91742">MAEPGGGHVYATLLLSDSYLPGALVLAHSLRDAGTHIKLAVLVTLDSVSAESIAQLRTVYDYIFPVPRIRNDRPANLYLMDRADLHSAFTKINLWKLTEFSKIVYIDADVVAYRAPDELFAIAEQFAAAPDIGWPDLFNTGVMVLTPNMGDFYAMLAMAERGISFDGADQGLINMHFGDRYHRLSFTYNVTPSAHYQYVPAYRHFQSSINMVHFIGSNKPWFTGRDASHGGGPFDEMVGRWWAVYDRHYRVKESAPEKAPRTSEYVQYFTKGEFRPQPAHEQPGTGEHRDPGHTDLAPPAGDHSTSQSHDQPGYQYHEQGHGHDHGHDRGHHRGHEVEHGYDHGAHGAEQHDHHHDPHHHGGTQVGTSGTDSTPPASQFVPHSESVSYAVGTQAEARSEQQVHHHHSPHDGGGAPPAEHKTERAPTQTHSWDAQRQPPPSDSKPEAIDFPSTHYEMSEDVTPFVPPERYPSPPRNMWYEVPKERPAPRSQAPSQIFPWEQNRAPPTRSFVGEPAEPAAEETPSWGEPLEDSSVLGSTTTDAKSEPSTPATPTLKDPSDPWNAFTRVNAWDEVPEIERYVEGLQGHRRGKSSGSSGRPGSSKGLGTGDKSNLRLGGFKLTDFPTEADRPSLPVTPAPVRRPSFWSGGDTEAGVGEEPRQLPEAKGVPAQSEWVCVHGRRWSPADCLCELTDMLLHHKDPMEQLQKLAQQQSDALRQKFGGSKGEEGQEGESVGVSREIPSRPLPFGSGDVKSPTYVAQSVTGVLSPQPVKGKATTGILRSMGSDSFDPITTPKPLSIPKPSYSGPGAAWEKDESFLERETPLLPTEEERDVLDT</sequence>
<feature type="compositionally biased region" description="Low complexity" evidence="14">
    <location>
        <begin position="590"/>
        <end position="602"/>
    </location>
</feature>
<dbReference type="Pfam" id="PF01501">
    <property type="entry name" value="Glyco_transf_8"/>
    <property type="match status" value="1"/>
</dbReference>
<dbReference type="InterPro" id="IPR029044">
    <property type="entry name" value="Nucleotide-diphossugar_trans"/>
</dbReference>
<dbReference type="InterPro" id="IPR050587">
    <property type="entry name" value="GNT1/Glycosyltrans_8"/>
</dbReference>
<evidence type="ECO:0000256" key="11">
    <source>
        <dbReference type="ARBA" id="ARBA00050886"/>
    </source>
</evidence>
<dbReference type="PANTHER" id="PTHR11183">
    <property type="entry name" value="GLYCOGENIN SUBFAMILY MEMBER"/>
    <property type="match status" value="1"/>
</dbReference>
<comment type="function">
    <text evidence="13">Self-glucosylating initiator of glycogen synthesis. It catalyzes the formation of a short alpha (1,4)-glucosyl chain covalently attached via a glucose 1-O-tyrosyl linkage to internal tyrosine residues and these chains act as primers for the elongation reaction catalyzed by glycogen synthase.</text>
</comment>
<keyword evidence="7" id="KW-0325">Glycoprotein</keyword>
<evidence type="ECO:0000313" key="16">
    <source>
        <dbReference type="Proteomes" id="UP000050424"/>
    </source>
</evidence>
<keyword evidence="6" id="KW-0320">Glycogen biosynthesis</keyword>
<comment type="caution">
    <text evidence="15">The sequence shown here is derived from an EMBL/GenBank/DDBJ whole genome shotgun (WGS) entry which is preliminary data.</text>
</comment>
<accession>A0A0P7BIU8</accession>
<comment type="subcellular location">
    <subcellularLocation>
        <location evidence="2">Cytoplasm</location>
    </subcellularLocation>
</comment>
<feature type="region of interest" description="Disordered" evidence="14">
    <location>
        <begin position="274"/>
        <end position="567"/>
    </location>
</feature>
<dbReference type="GO" id="GO:0046872">
    <property type="term" value="F:metal ion binding"/>
    <property type="evidence" value="ECO:0007669"/>
    <property type="project" value="UniProtKB-KW"/>
</dbReference>
<feature type="compositionally biased region" description="Polar residues" evidence="14">
    <location>
        <begin position="365"/>
        <end position="376"/>
    </location>
</feature>
<feature type="compositionally biased region" description="Acidic residues" evidence="14">
    <location>
        <begin position="824"/>
        <end position="833"/>
    </location>
</feature>
<evidence type="ECO:0000256" key="3">
    <source>
        <dbReference type="ARBA" id="ARBA00022490"/>
    </source>
</evidence>
<dbReference type="InterPro" id="IPR002495">
    <property type="entry name" value="Glyco_trans_8"/>
</dbReference>
<feature type="compositionally biased region" description="Basic and acidic residues" evidence="14">
    <location>
        <begin position="808"/>
        <end position="819"/>
    </location>
</feature>
<evidence type="ECO:0000256" key="14">
    <source>
        <dbReference type="SAM" id="MobiDB-lite"/>
    </source>
</evidence>
<feature type="compositionally biased region" description="Pro residues" evidence="14">
    <location>
        <begin position="463"/>
        <end position="473"/>
    </location>
</feature>
<dbReference type="SUPFAM" id="SSF53448">
    <property type="entry name" value="Nucleotide-diphospho-sugar transferases"/>
    <property type="match status" value="1"/>
</dbReference>
<keyword evidence="5" id="KW-0479">Metal-binding</keyword>
<evidence type="ECO:0000256" key="9">
    <source>
        <dbReference type="ARBA" id="ARBA00038162"/>
    </source>
</evidence>
<keyword evidence="3" id="KW-0963">Cytoplasm</keyword>
<dbReference type="EC" id="2.4.1.186" evidence="10"/>
<dbReference type="Proteomes" id="UP000050424">
    <property type="component" value="Unassembled WGS sequence"/>
</dbReference>
<evidence type="ECO:0000256" key="6">
    <source>
        <dbReference type="ARBA" id="ARBA00023056"/>
    </source>
</evidence>
<feature type="compositionally biased region" description="Polar residues" evidence="14">
    <location>
        <begin position="533"/>
        <end position="550"/>
    </location>
</feature>
<reference evidence="15 16" key="1">
    <citation type="submission" date="2015-09" db="EMBL/GenBank/DDBJ databases">
        <title>Draft genome of a European isolate of the apple canker pathogen Neonectria ditissima.</title>
        <authorList>
            <person name="Gomez-Cortecero A."/>
            <person name="Harrison R.J."/>
            <person name="Armitage A.D."/>
        </authorList>
    </citation>
    <scope>NUCLEOTIDE SEQUENCE [LARGE SCALE GENOMIC DNA]</scope>
    <source>
        <strain evidence="15 16">R09/05</strain>
    </source>
</reference>
<dbReference type="GO" id="GO:0005737">
    <property type="term" value="C:cytoplasm"/>
    <property type="evidence" value="ECO:0007669"/>
    <property type="project" value="UniProtKB-SubCell"/>
</dbReference>
<dbReference type="EMBL" id="LKCW01000031">
    <property type="protein sequence ID" value="KPM43546.1"/>
    <property type="molecule type" value="Genomic_DNA"/>
</dbReference>
<name>A0A0P7BIU8_9HYPO</name>
<evidence type="ECO:0000256" key="7">
    <source>
        <dbReference type="ARBA" id="ARBA00023180"/>
    </source>
</evidence>
<protein>
    <recommendedName>
        <fullName evidence="10">glycogenin glucosyltransferase</fullName>
        <ecNumber evidence="10">2.4.1.186</ecNumber>
    </recommendedName>
</protein>
<evidence type="ECO:0000256" key="5">
    <source>
        <dbReference type="ARBA" id="ARBA00022723"/>
    </source>
</evidence>
<dbReference type="Gene3D" id="3.90.550.10">
    <property type="entry name" value="Spore Coat Polysaccharide Biosynthesis Protein SpsA, Chain A"/>
    <property type="match status" value="1"/>
</dbReference>
<feature type="region of interest" description="Disordered" evidence="14">
    <location>
        <begin position="705"/>
        <end position="751"/>
    </location>
</feature>
<evidence type="ECO:0000256" key="8">
    <source>
        <dbReference type="ARBA" id="ARBA00023211"/>
    </source>
</evidence>
<proteinExistence type="inferred from homology"/>
<dbReference type="FunFam" id="3.90.550.10:FF:000092">
    <property type="entry name" value="Glycogenin 2"/>
    <property type="match status" value="1"/>
</dbReference>
<dbReference type="GO" id="GO:0008466">
    <property type="term" value="F:glycogenin glucosyltransferase activity"/>
    <property type="evidence" value="ECO:0007669"/>
    <property type="project" value="UniProtKB-EC"/>
</dbReference>
<feature type="compositionally biased region" description="Polar residues" evidence="14">
    <location>
        <begin position="424"/>
        <end position="433"/>
    </location>
</feature>
<organism evidence="15 16">
    <name type="scientific">Neonectria ditissima</name>
    <dbReference type="NCBI Taxonomy" id="78410"/>
    <lineage>
        <taxon>Eukaryota</taxon>
        <taxon>Fungi</taxon>
        <taxon>Dikarya</taxon>
        <taxon>Ascomycota</taxon>
        <taxon>Pezizomycotina</taxon>
        <taxon>Sordariomycetes</taxon>
        <taxon>Hypocreomycetidae</taxon>
        <taxon>Hypocreales</taxon>
        <taxon>Nectriaceae</taxon>
        <taxon>Neonectria</taxon>
    </lineage>
</organism>
<evidence type="ECO:0000256" key="2">
    <source>
        <dbReference type="ARBA" id="ARBA00004496"/>
    </source>
</evidence>
<dbReference type="STRING" id="78410.A0A0P7BIU8"/>
<keyword evidence="4" id="KW-0808">Transferase</keyword>
<feature type="region of interest" description="Disordered" evidence="14">
    <location>
        <begin position="579"/>
        <end position="667"/>
    </location>
</feature>